<feature type="binding site" evidence="6">
    <location>
        <position position="120"/>
    </location>
    <ligand>
        <name>S-adenosyl-L-methionine</name>
        <dbReference type="ChEBI" id="CHEBI:59789"/>
    </ligand>
</feature>
<name>A0ABQ3AUC0_9GAMM</name>
<evidence type="ECO:0000256" key="5">
    <source>
        <dbReference type="ARBA" id="ARBA00022691"/>
    </source>
</evidence>
<feature type="binding site" evidence="6">
    <location>
        <begin position="44"/>
        <end position="46"/>
    </location>
    <ligand>
        <name>S-adenosyl-L-methionine</name>
        <dbReference type="ChEBI" id="CHEBI:59789"/>
    </ligand>
</feature>
<dbReference type="HAMAP" id="MF_01007">
    <property type="entry name" value="16SrRNA_methyltr_H"/>
    <property type="match status" value="1"/>
</dbReference>
<evidence type="ECO:0000313" key="8">
    <source>
        <dbReference type="Proteomes" id="UP000601597"/>
    </source>
</evidence>
<dbReference type="PANTHER" id="PTHR11265">
    <property type="entry name" value="S-ADENOSYL-METHYLTRANSFERASE MRAW"/>
    <property type="match status" value="1"/>
</dbReference>
<comment type="catalytic activity">
    <reaction evidence="6">
        <text>cytidine(1402) in 16S rRNA + S-adenosyl-L-methionine = N(4)-methylcytidine(1402) in 16S rRNA + S-adenosyl-L-homocysteine + H(+)</text>
        <dbReference type="Rhea" id="RHEA:42928"/>
        <dbReference type="Rhea" id="RHEA-COMP:10286"/>
        <dbReference type="Rhea" id="RHEA-COMP:10287"/>
        <dbReference type="ChEBI" id="CHEBI:15378"/>
        <dbReference type="ChEBI" id="CHEBI:57856"/>
        <dbReference type="ChEBI" id="CHEBI:59789"/>
        <dbReference type="ChEBI" id="CHEBI:74506"/>
        <dbReference type="ChEBI" id="CHEBI:82748"/>
        <dbReference type="EC" id="2.1.1.199"/>
    </reaction>
</comment>
<dbReference type="CDD" id="cd02440">
    <property type="entry name" value="AdoMet_MTases"/>
    <property type="match status" value="1"/>
</dbReference>
<organism evidence="7 8">
    <name type="scientific">Marinobacter zhanjiangensis</name>
    <dbReference type="NCBI Taxonomy" id="578215"/>
    <lineage>
        <taxon>Bacteria</taxon>
        <taxon>Pseudomonadati</taxon>
        <taxon>Pseudomonadota</taxon>
        <taxon>Gammaproteobacteria</taxon>
        <taxon>Pseudomonadales</taxon>
        <taxon>Marinobacteraceae</taxon>
        <taxon>Marinobacter</taxon>
    </lineage>
</organism>
<evidence type="ECO:0000256" key="2">
    <source>
        <dbReference type="ARBA" id="ARBA00022552"/>
    </source>
</evidence>
<dbReference type="RefSeq" id="WP_189574807.1">
    <property type="nucleotide sequence ID" value="NZ_BMXV01000003.1"/>
</dbReference>
<keyword evidence="3 6" id="KW-0489">Methyltransferase</keyword>
<comment type="subcellular location">
    <subcellularLocation>
        <location evidence="6">Cytoplasm</location>
    </subcellularLocation>
</comment>
<feature type="binding site" evidence="6">
    <location>
        <position position="64"/>
    </location>
    <ligand>
        <name>S-adenosyl-L-methionine</name>
        <dbReference type="ChEBI" id="CHEBI:59789"/>
    </ligand>
</feature>
<comment type="similarity">
    <text evidence="1 6">Belongs to the methyltransferase superfamily. RsmH family.</text>
</comment>
<comment type="function">
    <text evidence="6">Specifically methylates the N4 position of cytidine in position 1402 (C1402) of 16S rRNA.</text>
</comment>
<dbReference type="Gene3D" id="1.10.150.170">
    <property type="entry name" value="Putative methyltransferase TM0872, insert domain"/>
    <property type="match status" value="1"/>
</dbReference>
<evidence type="ECO:0000256" key="1">
    <source>
        <dbReference type="ARBA" id="ARBA00010396"/>
    </source>
</evidence>
<dbReference type="GO" id="GO:0008168">
    <property type="term" value="F:methyltransferase activity"/>
    <property type="evidence" value="ECO:0007669"/>
    <property type="project" value="UniProtKB-KW"/>
</dbReference>
<feature type="binding site" evidence="6">
    <location>
        <position position="90"/>
    </location>
    <ligand>
        <name>S-adenosyl-L-methionine</name>
        <dbReference type="ChEBI" id="CHEBI:59789"/>
    </ligand>
</feature>
<dbReference type="InterPro" id="IPR002903">
    <property type="entry name" value="RsmH"/>
</dbReference>
<reference evidence="8" key="1">
    <citation type="journal article" date="2019" name="Int. J. Syst. Evol. Microbiol.">
        <title>The Global Catalogue of Microorganisms (GCM) 10K type strain sequencing project: providing services to taxonomists for standard genome sequencing and annotation.</title>
        <authorList>
            <consortium name="The Broad Institute Genomics Platform"/>
            <consortium name="The Broad Institute Genome Sequencing Center for Infectious Disease"/>
            <person name="Wu L."/>
            <person name="Ma J."/>
        </authorList>
    </citation>
    <scope>NUCLEOTIDE SEQUENCE [LARGE SCALE GENOMIC DNA]</scope>
    <source>
        <strain evidence="8">KCTC 22280</strain>
    </source>
</reference>
<dbReference type="GO" id="GO:0032259">
    <property type="term" value="P:methylation"/>
    <property type="evidence" value="ECO:0007669"/>
    <property type="project" value="UniProtKB-KW"/>
</dbReference>
<gene>
    <name evidence="6 7" type="primary">rsmH</name>
    <name evidence="7" type="ORF">GCM10007071_13630</name>
</gene>
<protein>
    <recommendedName>
        <fullName evidence="6">Ribosomal RNA small subunit methyltransferase H</fullName>
        <ecNumber evidence="6">2.1.1.199</ecNumber>
    </recommendedName>
    <alternativeName>
        <fullName evidence="6">16S rRNA m(4)C1402 methyltransferase</fullName>
    </alternativeName>
    <alternativeName>
        <fullName evidence="6">rRNA (cytosine-N(4)-)-methyltransferase RsmH</fullName>
    </alternativeName>
</protein>
<sequence>MTADRSVEPKPGQSLHRSVLLDQAVDFLVVQPEGRFIDGTFGRGGHSRLILKRLEAGGRLVGIDKDPEAVRFGEALAAEDGRFVVYHGSFADMEDAAVAQGWEPGSVDGVLLDLGVSSPQLDDPQRGFSFMSDGPLDMRMDSTRGPSAAEWLNTAAEKDIADVIFRFGEERFSRRIARAVVQQRVEEPLTTTRQFAELVRQAVPKKEKHKHPATRSFQAVRIFINRELEDLEVGLEKAVHLLAPGGRLVVISFHSLEDRIVKRFMRDLSRGPQLPRGLPVMAEEVEPPYRLVSKALKASEPEVQENVRARSAVMRVLERRAGDRGVTSE</sequence>
<evidence type="ECO:0000313" key="7">
    <source>
        <dbReference type="EMBL" id="GGY68139.1"/>
    </source>
</evidence>
<keyword evidence="6" id="KW-0963">Cytoplasm</keyword>
<evidence type="ECO:0000256" key="6">
    <source>
        <dbReference type="HAMAP-Rule" id="MF_01007"/>
    </source>
</evidence>
<dbReference type="Pfam" id="PF01795">
    <property type="entry name" value="Methyltransf_5"/>
    <property type="match status" value="1"/>
</dbReference>
<evidence type="ECO:0000256" key="4">
    <source>
        <dbReference type="ARBA" id="ARBA00022679"/>
    </source>
</evidence>
<keyword evidence="8" id="KW-1185">Reference proteome</keyword>
<dbReference type="PANTHER" id="PTHR11265:SF0">
    <property type="entry name" value="12S RRNA N4-METHYLCYTIDINE METHYLTRANSFERASE"/>
    <property type="match status" value="1"/>
</dbReference>
<dbReference type="SUPFAM" id="SSF53335">
    <property type="entry name" value="S-adenosyl-L-methionine-dependent methyltransferases"/>
    <property type="match status" value="1"/>
</dbReference>
<dbReference type="NCBIfam" id="TIGR00006">
    <property type="entry name" value="16S rRNA (cytosine(1402)-N(4))-methyltransferase RsmH"/>
    <property type="match status" value="1"/>
</dbReference>
<keyword evidence="2 6" id="KW-0698">rRNA processing</keyword>
<dbReference type="PIRSF" id="PIRSF004486">
    <property type="entry name" value="MraW"/>
    <property type="match status" value="1"/>
</dbReference>
<keyword evidence="5 6" id="KW-0949">S-adenosyl-L-methionine</keyword>
<comment type="caution">
    <text evidence="7">The sequence shown here is derived from an EMBL/GenBank/DDBJ whole genome shotgun (WGS) entry which is preliminary data.</text>
</comment>
<accession>A0ABQ3AUC0</accession>
<proteinExistence type="inferred from homology"/>
<dbReference type="Gene3D" id="3.40.50.150">
    <property type="entry name" value="Vaccinia Virus protein VP39"/>
    <property type="match status" value="1"/>
</dbReference>
<keyword evidence="4 6" id="KW-0808">Transferase</keyword>
<feature type="binding site" evidence="6">
    <location>
        <position position="113"/>
    </location>
    <ligand>
        <name>S-adenosyl-L-methionine</name>
        <dbReference type="ChEBI" id="CHEBI:59789"/>
    </ligand>
</feature>
<dbReference type="InterPro" id="IPR029063">
    <property type="entry name" value="SAM-dependent_MTases_sf"/>
</dbReference>
<dbReference type="SUPFAM" id="SSF81799">
    <property type="entry name" value="Putative methyltransferase TM0872, insert domain"/>
    <property type="match status" value="1"/>
</dbReference>
<dbReference type="EC" id="2.1.1.199" evidence="6"/>
<dbReference type="InterPro" id="IPR023397">
    <property type="entry name" value="SAM-dep_MeTrfase_MraW_recog"/>
</dbReference>
<evidence type="ECO:0000256" key="3">
    <source>
        <dbReference type="ARBA" id="ARBA00022603"/>
    </source>
</evidence>
<dbReference type="Proteomes" id="UP000601597">
    <property type="component" value="Unassembled WGS sequence"/>
</dbReference>
<dbReference type="EMBL" id="BMXV01000003">
    <property type="protein sequence ID" value="GGY68139.1"/>
    <property type="molecule type" value="Genomic_DNA"/>
</dbReference>